<comment type="catalytic activity">
    <reaction evidence="11">
        <text>tRNA(Lys) + L-lysine + ATP = L-lysyl-tRNA(Lys) + AMP + diphosphate</text>
        <dbReference type="Rhea" id="RHEA:20792"/>
        <dbReference type="Rhea" id="RHEA-COMP:9696"/>
        <dbReference type="Rhea" id="RHEA-COMP:9697"/>
        <dbReference type="ChEBI" id="CHEBI:30616"/>
        <dbReference type="ChEBI" id="CHEBI:32551"/>
        <dbReference type="ChEBI" id="CHEBI:33019"/>
        <dbReference type="ChEBI" id="CHEBI:78442"/>
        <dbReference type="ChEBI" id="CHEBI:78529"/>
        <dbReference type="ChEBI" id="CHEBI:456215"/>
        <dbReference type="EC" id="6.1.1.6"/>
    </reaction>
</comment>
<dbReference type="NCBIfam" id="TIGR00499">
    <property type="entry name" value="lysS_bact"/>
    <property type="match status" value="1"/>
</dbReference>
<dbReference type="EMBL" id="MK072412">
    <property type="protein sequence ID" value="AYV84586.1"/>
    <property type="molecule type" value="Genomic_DNA"/>
</dbReference>
<dbReference type="GO" id="GO:0004824">
    <property type="term" value="F:lysine-tRNA ligase activity"/>
    <property type="evidence" value="ECO:0007669"/>
    <property type="project" value="UniProtKB-EC"/>
</dbReference>
<dbReference type="EC" id="6.1.1.6" evidence="3"/>
<dbReference type="SUPFAM" id="SSF55681">
    <property type="entry name" value="Class II aaRS and biotin synthetases"/>
    <property type="match status" value="1"/>
</dbReference>
<evidence type="ECO:0000256" key="1">
    <source>
        <dbReference type="ARBA" id="ARBA00004496"/>
    </source>
</evidence>
<proteinExistence type="inferred from homology"/>
<dbReference type="Pfam" id="PF01336">
    <property type="entry name" value="tRNA_anti-codon"/>
    <property type="match status" value="1"/>
</dbReference>
<dbReference type="Pfam" id="PF00152">
    <property type="entry name" value="tRNA-synt_2"/>
    <property type="match status" value="1"/>
</dbReference>
<evidence type="ECO:0000256" key="3">
    <source>
        <dbReference type="ARBA" id="ARBA00013166"/>
    </source>
</evidence>
<evidence type="ECO:0000256" key="9">
    <source>
        <dbReference type="ARBA" id="ARBA00023146"/>
    </source>
</evidence>
<dbReference type="PANTHER" id="PTHR42918">
    <property type="entry name" value="LYSYL-TRNA SYNTHETASE"/>
    <property type="match status" value="1"/>
</dbReference>
<dbReference type="NCBIfam" id="NF001756">
    <property type="entry name" value="PRK00484.1"/>
    <property type="match status" value="1"/>
</dbReference>
<keyword evidence="7" id="KW-0067">ATP-binding</keyword>
<evidence type="ECO:0000256" key="8">
    <source>
        <dbReference type="ARBA" id="ARBA00022917"/>
    </source>
</evidence>
<evidence type="ECO:0000256" key="6">
    <source>
        <dbReference type="ARBA" id="ARBA00022741"/>
    </source>
</evidence>
<dbReference type="Gene3D" id="3.30.930.10">
    <property type="entry name" value="Bira Bifunctional Protein, Domain 2"/>
    <property type="match status" value="1"/>
</dbReference>
<evidence type="ECO:0000259" key="12">
    <source>
        <dbReference type="PROSITE" id="PS50862"/>
    </source>
</evidence>
<dbReference type="CDD" id="cd00775">
    <property type="entry name" value="LysRS_core"/>
    <property type="match status" value="1"/>
</dbReference>
<protein>
    <recommendedName>
        <fullName evidence="3">lysine--tRNA ligase</fullName>
        <ecNumber evidence="3">6.1.1.6</ecNumber>
    </recommendedName>
    <alternativeName>
        <fullName evidence="10">Lysyl-tRNA synthetase</fullName>
    </alternativeName>
</protein>
<evidence type="ECO:0000256" key="5">
    <source>
        <dbReference type="ARBA" id="ARBA00022598"/>
    </source>
</evidence>
<dbReference type="FunFam" id="3.30.930.10:FF:000238">
    <property type="entry name" value="Lysine--tRNA ligase"/>
    <property type="match status" value="1"/>
</dbReference>
<dbReference type="InterPro" id="IPR045864">
    <property type="entry name" value="aa-tRNA-synth_II/BPL/LPL"/>
</dbReference>
<dbReference type="PANTHER" id="PTHR42918:SF9">
    <property type="entry name" value="LYSINE--TRNA LIGASE"/>
    <property type="match status" value="1"/>
</dbReference>
<comment type="similarity">
    <text evidence="2">Belongs to the class-II aminoacyl-tRNA synthetase family.</text>
</comment>
<keyword evidence="9 13" id="KW-0030">Aminoacyl-tRNA synthetase</keyword>
<name>A0A3G5ABJ1_9VIRU</name>
<evidence type="ECO:0000256" key="7">
    <source>
        <dbReference type="ARBA" id="ARBA00022840"/>
    </source>
</evidence>
<reference evidence="13" key="1">
    <citation type="submission" date="2018-10" db="EMBL/GenBank/DDBJ databases">
        <title>Hidden diversity of soil giant viruses.</title>
        <authorList>
            <person name="Schulz F."/>
            <person name="Alteio L."/>
            <person name="Goudeau D."/>
            <person name="Ryan E.M."/>
            <person name="Malmstrom R.R."/>
            <person name="Blanchard J."/>
            <person name="Woyke T."/>
        </authorList>
    </citation>
    <scope>NUCLEOTIDE SEQUENCE</scope>
    <source>
        <strain evidence="13">HYV1</strain>
    </source>
</reference>
<dbReference type="SUPFAM" id="SSF50249">
    <property type="entry name" value="Nucleic acid-binding proteins"/>
    <property type="match status" value="1"/>
</dbReference>
<keyword evidence="5" id="KW-0436">Ligase</keyword>
<comment type="subcellular location">
    <subcellularLocation>
        <location evidence="1">Cytoplasm</location>
    </subcellularLocation>
</comment>
<dbReference type="InterPro" id="IPR004365">
    <property type="entry name" value="NA-bd_OB_tRNA"/>
</dbReference>
<dbReference type="InterPro" id="IPR002313">
    <property type="entry name" value="Lys-tRNA-ligase_II"/>
</dbReference>
<dbReference type="InterPro" id="IPR012340">
    <property type="entry name" value="NA-bd_OB-fold"/>
</dbReference>
<dbReference type="InterPro" id="IPR018149">
    <property type="entry name" value="Lys-tRNA-synth_II_C"/>
</dbReference>
<evidence type="ECO:0000256" key="10">
    <source>
        <dbReference type="ARBA" id="ARBA00030563"/>
    </source>
</evidence>
<dbReference type="InterPro" id="IPR006195">
    <property type="entry name" value="aa-tRNA-synth_II"/>
</dbReference>
<sequence length="485" mass="55532">MSELYPNVFYTTLQIQKFIEVYGKSVIDNDSYLRDKIERVMGRVSLIRNAGKKLIFMTVTGDGFVLQFLVNMMFYHDMKLFGEVNSGIRKGDIVGAIGYPGRSRSGELSLFVTKIERLAPCLHDIPSSFSGILDTDVRQRQRYLDLIVNQSSRYPFIVRAKILKEIRDYLNALNFIEVTTPILSSKVGGAAAQPFETFHNDLKIPLFLRIAPELYLKQLIVGGFERVYEIGQQFRNECITYKHNPEFTSLEFYMVGADYYMLMGMCEDMVKKLVRCCGDLMLKYGMREGKEIVVDFSEWKRIDLMTELERELKVKFPVDYVSEEMKVMLTAECKKYGISCEEGKGTIAKMIDKLVGHFIEPKCINPTFIMNHPRVMSPLAKPHRDNSQLTERFELFVCGMEFANAYTELNDPGIQKTAFENQMKDRNLGDKETPRDVDHDYIKALEYGMGPTGGFGLGIDRLAMLLSNRSNIKDVILFPAIVPLA</sequence>
<evidence type="ECO:0000256" key="2">
    <source>
        <dbReference type="ARBA" id="ARBA00008226"/>
    </source>
</evidence>
<keyword evidence="4" id="KW-0963">Cytoplasm</keyword>
<dbReference type="InterPro" id="IPR004364">
    <property type="entry name" value="Aa-tRNA-synt_II"/>
</dbReference>
<keyword evidence="6" id="KW-0547">Nucleotide-binding</keyword>
<accession>A0A3G5ABJ1</accession>
<dbReference type="CDD" id="cd04322">
    <property type="entry name" value="LysRS_N"/>
    <property type="match status" value="1"/>
</dbReference>
<feature type="domain" description="Aminoacyl-transfer RNA synthetases class-II family profile" evidence="12">
    <location>
        <begin position="156"/>
        <end position="483"/>
    </location>
</feature>
<evidence type="ECO:0000313" key="13">
    <source>
        <dbReference type="EMBL" id="AYV84586.1"/>
    </source>
</evidence>
<dbReference type="PRINTS" id="PR00982">
    <property type="entry name" value="TRNASYNTHLYS"/>
</dbReference>
<gene>
    <name evidence="13" type="ORF">Hyperionvirus30_2</name>
</gene>
<evidence type="ECO:0000256" key="4">
    <source>
        <dbReference type="ARBA" id="ARBA00022490"/>
    </source>
</evidence>
<keyword evidence="8" id="KW-0648">Protein biosynthesis</keyword>
<dbReference type="InterPro" id="IPR044136">
    <property type="entry name" value="Lys-tRNA-ligase_II_N"/>
</dbReference>
<dbReference type="GO" id="GO:0005524">
    <property type="term" value="F:ATP binding"/>
    <property type="evidence" value="ECO:0007669"/>
    <property type="project" value="UniProtKB-KW"/>
</dbReference>
<dbReference type="GO" id="GO:0000049">
    <property type="term" value="F:tRNA binding"/>
    <property type="evidence" value="ECO:0007669"/>
    <property type="project" value="TreeGrafter"/>
</dbReference>
<dbReference type="PROSITE" id="PS50862">
    <property type="entry name" value="AA_TRNA_LIGASE_II"/>
    <property type="match status" value="1"/>
</dbReference>
<dbReference type="Gene3D" id="2.40.50.140">
    <property type="entry name" value="Nucleic acid-binding proteins"/>
    <property type="match status" value="1"/>
</dbReference>
<evidence type="ECO:0000256" key="11">
    <source>
        <dbReference type="ARBA" id="ARBA00048573"/>
    </source>
</evidence>
<organism evidence="13">
    <name type="scientific">Hyperionvirus sp</name>
    <dbReference type="NCBI Taxonomy" id="2487770"/>
    <lineage>
        <taxon>Viruses</taxon>
        <taxon>Varidnaviria</taxon>
        <taxon>Bamfordvirae</taxon>
        <taxon>Nucleocytoviricota</taxon>
        <taxon>Megaviricetes</taxon>
        <taxon>Imitervirales</taxon>
        <taxon>Mimiviridae</taxon>
        <taxon>Klosneuvirinae</taxon>
    </lineage>
</organism>